<name>A0A9W9S567_9EURO</name>
<dbReference type="GeneID" id="81437993"/>
<evidence type="ECO:0000313" key="1">
    <source>
        <dbReference type="EMBL" id="KAJ5369793.1"/>
    </source>
</evidence>
<protein>
    <submittedName>
        <fullName evidence="1">Uncharacterized protein</fullName>
    </submittedName>
</protein>
<comment type="caution">
    <text evidence="1">The sequence shown here is derived from an EMBL/GenBank/DDBJ whole genome shotgun (WGS) entry which is preliminary data.</text>
</comment>
<dbReference type="Proteomes" id="UP001147782">
    <property type="component" value="Unassembled WGS sequence"/>
</dbReference>
<evidence type="ECO:0000313" key="2">
    <source>
        <dbReference type="Proteomes" id="UP001147782"/>
    </source>
</evidence>
<organism evidence="1 2">
    <name type="scientific">Penicillium cataractarum</name>
    <dbReference type="NCBI Taxonomy" id="2100454"/>
    <lineage>
        <taxon>Eukaryota</taxon>
        <taxon>Fungi</taxon>
        <taxon>Dikarya</taxon>
        <taxon>Ascomycota</taxon>
        <taxon>Pezizomycotina</taxon>
        <taxon>Eurotiomycetes</taxon>
        <taxon>Eurotiomycetidae</taxon>
        <taxon>Eurotiales</taxon>
        <taxon>Aspergillaceae</taxon>
        <taxon>Penicillium</taxon>
    </lineage>
</organism>
<sequence length="288" mass="32221">MASLGDDEEGALEGLPAESPKYKYQGLSTCLETIESQFSRDPSSSDFISDRLIFYNIPPHESQTLAAQLKDTSAKFSSYDFTHHILTLKIASHMHATATQEFDEIVTMWKMSMAMRRDLSNSPGKVKGGSKDKVPDAAWTPRWYGADINRHWPSMVLEVVYTNSRKDLEDDITFWLKESAGEVKVAVSISIQPKQAGKVTLEQWKFTPSARETRLKQGKPRVVQTKTATRKPGLAPVISSGNFVLPFEDIILKPAASETTACDLVVSDSDMEELAKVIWDRQFGTLER</sequence>
<proteinExistence type="predicted"/>
<dbReference type="EMBL" id="JAPZBS010000005">
    <property type="protein sequence ID" value="KAJ5369793.1"/>
    <property type="molecule type" value="Genomic_DNA"/>
</dbReference>
<reference evidence="1" key="2">
    <citation type="journal article" date="2023" name="IMA Fungus">
        <title>Comparative genomic study of the Penicillium genus elucidates a diverse pangenome and 15 lateral gene transfer events.</title>
        <authorList>
            <person name="Petersen C."/>
            <person name="Sorensen T."/>
            <person name="Nielsen M.R."/>
            <person name="Sondergaard T.E."/>
            <person name="Sorensen J.L."/>
            <person name="Fitzpatrick D.A."/>
            <person name="Frisvad J.C."/>
            <person name="Nielsen K.L."/>
        </authorList>
    </citation>
    <scope>NUCLEOTIDE SEQUENCE</scope>
    <source>
        <strain evidence="1">IBT 29864</strain>
    </source>
</reference>
<gene>
    <name evidence="1" type="ORF">N7496_005885</name>
</gene>
<accession>A0A9W9S567</accession>
<dbReference type="RefSeq" id="XP_056554227.1">
    <property type="nucleotide sequence ID" value="XM_056698814.1"/>
</dbReference>
<reference evidence="1" key="1">
    <citation type="submission" date="2022-11" db="EMBL/GenBank/DDBJ databases">
        <authorList>
            <person name="Petersen C."/>
        </authorList>
    </citation>
    <scope>NUCLEOTIDE SEQUENCE</scope>
    <source>
        <strain evidence="1">IBT 29864</strain>
    </source>
</reference>
<dbReference type="OrthoDB" id="76567at2759"/>
<dbReference type="AlphaFoldDB" id="A0A9W9S567"/>
<keyword evidence="2" id="KW-1185">Reference proteome</keyword>